<gene>
    <name evidence="2" type="ORF">POCTA_138.1.T1170124</name>
</gene>
<accession>A0A8S1XCI6</accession>
<evidence type="ECO:0000313" key="2">
    <source>
        <dbReference type="EMBL" id="CAD8198665.1"/>
    </source>
</evidence>
<protein>
    <submittedName>
        <fullName evidence="2">Uncharacterized protein</fullName>
    </submittedName>
</protein>
<name>A0A8S1XCI6_PAROT</name>
<dbReference type="Proteomes" id="UP000683925">
    <property type="component" value="Unassembled WGS sequence"/>
</dbReference>
<dbReference type="EMBL" id="CAJJDP010000117">
    <property type="protein sequence ID" value="CAD8198665.1"/>
    <property type="molecule type" value="Genomic_DNA"/>
</dbReference>
<organism evidence="2 3">
    <name type="scientific">Paramecium octaurelia</name>
    <dbReference type="NCBI Taxonomy" id="43137"/>
    <lineage>
        <taxon>Eukaryota</taxon>
        <taxon>Sar</taxon>
        <taxon>Alveolata</taxon>
        <taxon>Ciliophora</taxon>
        <taxon>Intramacronucleata</taxon>
        <taxon>Oligohymenophorea</taxon>
        <taxon>Peniculida</taxon>
        <taxon>Parameciidae</taxon>
        <taxon>Paramecium</taxon>
    </lineage>
</organism>
<evidence type="ECO:0000313" key="3">
    <source>
        <dbReference type="Proteomes" id="UP000683925"/>
    </source>
</evidence>
<keyword evidence="3" id="KW-1185">Reference proteome</keyword>
<comment type="caution">
    <text evidence="2">The sequence shown here is derived from an EMBL/GenBank/DDBJ whole genome shotgun (WGS) entry which is preliminary data.</text>
</comment>
<dbReference type="OrthoDB" id="309544at2759"/>
<evidence type="ECO:0000256" key="1">
    <source>
        <dbReference type="SAM" id="Coils"/>
    </source>
</evidence>
<keyword evidence="1" id="KW-0175">Coiled coil</keyword>
<proteinExistence type="predicted"/>
<reference evidence="2" key="1">
    <citation type="submission" date="2021-01" db="EMBL/GenBank/DDBJ databases">
        <authorList>
            <consortium name="Genoscope - CEA"/>
            <person name="William W."/>
        </authorList>
    </citation>
    <scope>NUCLEOTIDE SEQUENCE</scope>
</reference>
<dbReference type="AlphaFoldDB" id="A0A8S1XCI6"/>
<sequence length="133" mass="15489">MIKSKKISLFGPSLHQELQNVKIQNLTLKEQQAEEVHIFQRLQPPNLKRTKVMINIQQFLFYIQMGACAGTKQSQDKPPEPVLMPPDLTDENVRRIKSQFDDLTSLLESLSQEFKTITDNIIKLQHQDQHQDH</sequence>
<feature type="coiled-coil region" evidence="1">
    <location>
        <begin position="93"/>
        <end position="127"/>
    </location>
</feature>